<proteinExistence type="predicted"/>
<evidence type="ECO:0000313" key="2">
    <source>
        <dbReference type="Proteomes" id="UP001054837"/>
    </source>
</evidence>
<dbReference type="EMBL" id="BPLQ01000959">
    <property type="protein sequence ID" value="GIX76707.1"/>
    <property type="molecule type" value="Genomic_DNA"/>
</dbReference>
<gene>
    <name evidence="1" type="ORF">CDAR_575281</name>
</gene>
<dbReference type="Proteomes" id="UP001054837">
    <property type="component" value="Unassembled WGS sequence"/>
</dbReference>
<comment type="caution">
    <text evidence="1">The sequence shown here is derived from an EMBL/GenBank/DDBJ whole genome shotgun (WGS) entry which is preliminary data.</text>
</comment>
<organism evidence="1 2">
    <name type="scientific">Caerostris darwini</name>
    <dbReference type="NCBI Taxonomy" id="1538125"/>
    <lineage>
        <taxon>Eukaryota</taxon>
        <taxon>Metazoa</taxon>
        <taxon>Ecdysozoa</taxon>
        <taxon>Arthropoda</taxon>
        <taxon>Chelicerata</taxon>
        <taxon>Arachnida</taxon>
        <taxon>Araneae</taxon>
        <taxon>Araneomorphae</taxon>
        <taxon>Entelegynae</taxon>
        <taxon>Araneoidea</taxon>
        <taxon>Araneidae</taxon>
        <taxon>Caerostris</taxon>
    </lineage>
</organism>
<keyword evidence="2" id="KW-1185">Reference proteome</keyword>
<name>A0AAV4MZI9_9ARAC</name>
<accession>A0AAV4MZI9</accession>
<evidence type="ECO:0000313" key="1">
    <source>
        <dbReference type="EMBL" id="GIX76707.1"/>
    </source>
</evidence>
<sequence>MHEFLRGIYRPRQHKITPQYSQKQFLNLYNTHSLRQCSVSLTTCHRGSIPPSRRCSGTSRGIKLGFSCTRPSPISSMSGKRRLLRNKSSQIPIGKVSNKVVVNSMSFDIVEGTRGRRRTY</sequence>
<reference evidence="1 2" key="1">
    <citation type="submission" date="2021-06" db="EMBL/GenBank/DDBJ databases">
        <title>Caerostris darwini draft genome.</title>
        <authorList>
            <person name="Kono N."/>
            <person name="Arakawa K."/>
        </authorList>
    </citation>
    <scope>NUCLEOTIDE SEQUENCE [LARGE SCALE GENOMIC DNA]</scope>
</reference>
<protein>
    <submittedName>
        <fullName evidence="1">Uncharacterized protein</fullName>
    </submittedName>
</protein>
<dbReference type="AlphaFoldDB" id="A0AAV4MZI9"/>